<evidence type="ECO:0000256" key="7">
    <source>
        <dbReference type="SAM" id="MobiDB-lite"/>
    </source>
</evidence>
<comment type="similarity">
    <text evidence="1 5 6">Belongs to the universal ribosomal protein uS9 family.</text>
</comment>
<accession>A0A2M7BYX4</accession>
<evidence type="ECO:0000256" key="3">
    <source>
        <dbReference type="ARBA" id="ARBA00023274"/>
    </source>
</evidence>
<evidence type="ECO:0000256" key="4">
    <source>
        <dbReference type="ARBA" id="ARBA00035259"/>
    </source>
</evidence>
<evidence type="ECO:0000256" key="2">
    <source>
        <dbReference type="ARBA" id="ARBA00022980"/>
    </source>
</evidence>
<dbReference type="Proteomes" id="UP000230324">
    <property type="component" value="Unassembled WGS sequence"/>
</dbReference>
<evidence type="ECO:0000256" key="6">
    <source>
        <dbReference type="RuleBase" id="RU003815"/>
    </source>
</evidence>
<dbReference type="Pfam" id="PF00380">
    <property type="entry name" value="Ribosomal_S9"/>
    <property type="match status" value="1"/>
</dbReference>
<dbReference type="InterPro" id="IPR020574">
    <property type="entry name" value="Ribosomal_uS9_CS"/>
</dbReference>
<comment type="caution">
    <text evidence="8">The sequence shown here is derived from an EMBL/GenBank/DDBJ whole genome shotgun (WGS) entry which is preliminary data.</text>
</comment>
<evidence type="ECO:0000313" key="8">
    <source>
        <dbReference type="EMBL" id="PIV12884.1"/>
    </source>
</evidence>
<dbReference type="AlphaFoldDB" id="A0A2M7BYX4"/>
<dbReference type="PANTHER" id="PTHR21569">
    <property type="entry name" value="RIBOSOMAL PROTEIN S9"/>
    <property type="match status" value="1"/>
</dbReference>
<dbReference type="HAMAP" id="MF_00532_B">
    <property type="entry name" value="Ribosomal_uS9_B"/>
    <property type="match status" value="1"/>
</dbReference>
<dbReference type="InterPro" id="IPR023035">
    <property type="entry name" value="Ribosomal_uS9_bac/plastid"/>
</dbReference>
<protein>
    <recommendedName>
        <fullName evidence="4 5">Small ribosomal subunit protein uS9</fullName>
    </recommendedName>
</protein>
<dbReference type="Gene3D" id="3.30.230.10">
    <property type="match status" value="1"/>
</dbReference>
<dbReference type="InterPro" id="IPR000754">
    <property type="entry name" value="Ribosomal_uS9"/>
</dbReference>
<dbReference type="PANTHER" id="PTHR21569:SF1">
    <property type="entry name" value="SMALL RIBOSOMAL SUBUNIT PROTEIN US9M"/>
    <property type="match status" value="1"/>
</dbReference>
<keyword evidence="2 5" id="KW-0689">Ribosomal protein</keyword>
<sequence>MEKTKKLRPTHHQPALKRKKKVKKKIVKKAIKKPVAKPLRFFEAVGRRKTAVARVRIWTQGEKKFLVNDKPFSDYFSTLELQQITTAALKKMNMLDKFRILAKVKGGGIHSQAEAVRHGLARVLVKFNSNFKKRLKKAGFLTRDPRMRERKKPGLKRARRAPQWRKR</sequence>
<keyword evidence="3 5" id="KW-0687">Ribonucleoprotein</keyword>
<dbReference type="EMBL" id="PEUV01000003">
    <property type="protein sequence ID" value="PIV12884.1"/>
    <property type="molecule type" value="Genomic_DNA"/>
</dbReference>
<name>A0A2M7BYX4_9BACT</name>
<dbReference type="NCBIfam" id="NF001099">
    <property type="entry name" value="PRK00132.1"/>
    <property type="match status" value="1"/>
</dbReference>
<dbReference type="SUPFAM" id="SSF54211">
    <property type="entry name" value="Ribosomal protein S5 domain 2-like"/>
    <property type="match status" value="1"/>
</dbReference>
<dbReference type="GO" id="GO:0022627">
    <property type="term" value="C:cytosolic small ribosomal subunit"/>
    <property type="evidence" value="ECO:0007669"/>
    <property type="project" value="TreeGrafter"/>
</dbReference>
<evidence type="ECO:0000256" key="5">
    <source>
        <dbReference type="HAMAP-Rule" id="MF_00532"/>
    </source>
</evidence>
<dbReference type="InterPro" id="IPR014721">
    <property type="entry name" value="Ribsml_uS5_D2-typ_fold_subgr"/>
</dbReference>
<dbReference type="FunFam" id="3.30.230.10:FF:000001">
    <property type="entry name" value="30S ribosomal protein S9"/>
    <property type="match status" value="1"/>
</dbReference>
<dbReference type="GO" id="GO:0006412">
    <property type="term" value="P:translation"/>
    <property type="evidence" value="ECO:0007669"/>
    <property type="project" value="UniProtKB-UniRule"/>
</dbReference>
<organism evidence="8 9">
    <name type="scientific">Candidatus Nealsonbacteria bacterium CG03_land_8_20_14_0_80_36_12</name>
    <dbReference type="NCBI Taxonomy" id="1974701"/>
    <lineage>
        <taxon>Bacteria</taxon>
        <taxon>Candidatus Nealsoniibacteriota</taxon>
    </lineage>
</organism>
<reference evidence="9" key="1">
    <citation type="submission" date="2017-09" db="EMBL/GenBank/DDBJ databases">
        <title>Depth-based differentiation of microbial function through sediment-hosted aquifers and enrichment of novel symbionts in the deep terrestrial subsurface.</title>
        <authorList>
            <person name="Probst A.J."/>
            <person name="Ladd B."/>
            <person name="Jarett J.K."/>
            <person name="Geller-Mcgrath D.E."/>
            <person name="Sieber C.M.K."/>
            <person name="Emerson J.B."/>
            <person name="Anantharaman K."/>
            <person name="Thomas B.C."/>
            <person name="Malmstrom R."/>
            <person name="Stieglmeier M."/>
            <person name="Klingl A."/>
            <person name="Woyke T."/>
            <person name="Ryan C.M."/>
            <person name="Banfield J.F."/>
        </authorList>
    </citation>
    <scope>NUCLEOTIDE SEQUENCE [LARGE SCALE GENOMIC DNA]</scope>
</reference>
<evidence type="ECO:0000256" key="1">
    <source>
        <dbReference type="ARBA" id="ARBA00005251"/>
    </source>
</evidence>
<dbReference type="GO" id="GO:0003735">
    <property type="term" value="F:structural constituent of ribosome"/>
    <property type="evidence" value="ECO:0007669"/>
    <property type="project" value="InterPro"/>
</dbReference>
<gene>
    <name evidence="5" type="primary">rpsI</name>
    <name evidence="8" type="ORF">COS47_00150</name>
</gene>
<dbReference type="PROSITE" id="PS00360">
    <property type="entry name" value="RIBOSOMAL_S9"/>
    <property type="match status" value="1"/>
</dbReference>
<feature type="compositionally biased region" description="Basic residues" evidence="7">
    <location>
        <begin position="148"/>
        <end position="167"/>
    </location>
</feature>
<evidence type="ECO:0000313" key="9">
    <source>
        <dbReference type="Proteomes" id="UP000230324"/>
    </source>
</evidence>
<feature type="region of interest" description="Disordered" evidence="7">
    <location>
        <begin position="142"/>
        <end position="167"/>
    </location>
</feature>
<dbReference type="InterPro" id="IPR020568">
    <property type="entry name" value="Ribosomal_Su5_D2-typ_SF"/>
</dbReference>
<proteinExistence type="inferred from homology"/>
<dbReference type="GO" id="GO:0003723">
    <property type="term" value="F:RNA binding"/>
    <property type="evidence" value="ECO:0007669"/>
    <property type="project" value="TreeGrafter"/>
</dbReference>